<name>A0A5J9VCV4_9POAL</name>
<comment type="caution">
    <text evidence="2">The sequence shown here is derived from an EMBL/GenBank/DDBJ whole genome shotgun (WGS) entry which is preliminary data.</text>
</comment>
<dbReference type="Gramene" id="TVU32680">
    <property type="protein sequence ID" value="TVU32680"/>
    <property type="gene ID" value="EJB05_24423"/>
</dbReference>
<evidence type="ECO:0000313" key="3">
    <source>
        <dbReference type="Proteomes" id="UP000324897"/>
    </source>
</evidence>
<dbReference type="OrthoDB" id="1924680at2759"/>
<dbReference type="EMBL" id="RWGY01000011">
    <property type="protein sequence ID" value="TVU32680.1"/>
    <property type="molecule type" value="Genomic_DNA"/>
</dbReference>
<gene>
    <name evidence="2" type="ORF">EJB05_24423</name>
</gene>
<feature type="non-terminal residue" evidence="2">
    <location>
        <position position="1"/>
    </location>
</feature>
<protein>
    <submittedName>
        <fullName evidence="2">Uncharacterized protein</fullName>
    </submittedName>
</protein>
<reference evidence="2 3" key="1">
    <citation type="journal article" date="2019" name="Sci. Rep.">
        <title>A high-quality genome of Eragrostis curvula grass provides insights into Poaceae evolution and supports new strategies to enhance forage quality.</title>
        <authorList>
            <person name="Carballo J."/>
            <person name="Santos B.A.C.M."/>
            <person name="Zappacosta D."/>
            <person name="Garbus I."/>
            <person name="Selva J.P."/>
            <person name="Gallo C.A."/>
            <person name="Diaz A."/>
            <person name="Albertini E."/>
            <person name="Caccamo M."/>
            <person name="Echenique V."/>
        </authorList>
    </citation>
    <scope>NUCLEOTIDE SEQUENCE [LARGE SCALE GENOMIC DNA]</scope>
    <source>
        <strain evidence="3">cv. Victoria</strain>
        <tissue evidence="2">Leaf</tissue>
    </source>
</reference>
<accession>A0A5J9VCV4</accession>
<dbReference type="PANTHER" id="PTHR35495:SF7">
    <property type="entry name" value="OS02G0164400 PROTEIN"/>
    <property type="match status" value="1"/>
</dbReference>
<keyword evidence="3" id="KW-1185">Reference proteome</keyword>
<feature type="region of interest" description="Disordered" evidence="1">
    <location>
        <begin position="55"/>
        <end position="76"/>
    </location>
</feature>
<evidence type="ECO:0000256" key="1">
    <source>
        <dbReference type="SAM" id="MobiDB-lite"/>
    </source>
</evidence>
<dbReference type="AlphaFoldDB" id="A0A5J9VCV4"/>
<proteinExistence type="predicted"/>
<sequence length="276" mass="29637">MDRRLRASSRATERGDHHHRFLRPGALARLRDSRIVARSLRSSACLLLPRSIPASPAPPPVSAAEQGGAPRFLGTGGWGPGRYPLRRRPDTAAAAAAPVHPALLEEFSRDADLLAKAIDAEASRKKALDAATRQAGVWTGDADVSRSLPELLDMRGELERVQAEVAERAQEFMAKEAMMMQSTTTGTDVVSSGGGVFHYPGAGTFMADGGVHHDQLMMMTGGNVVGQALPFAPMMLPPPPTMPYPPAYNHCFDLNNEHCPVFGAEGFYGATTCNFF</sequence>
<dbReference type="Proteomes" id="UP000324897">
    <property type="component" value="Chromosome 1"/>
</dbReference>
<dbReference type="PANTHER" id="PTHR35495">
    <property type="entry name" value="OS06G0679600 PROTEIN"/>
    <property type="match status" value="1"/>
</dbReference>
<organism evidence="2 3">
    <name type="scientific">Eragrostis curvula</name>
    <name type="common">weeping love grass</name>
    <dbReference type="NCBI Taxonomy" id="38414"/>
    <lineage>
        <taxon>Eukaryota</taxon>
        <taxon>Viridiplantae</taxon>
        <taxon>Streptophyta</taxon>
        <taxon>Embryophyta</taxon>
        <taxon>Tracheophyta</taxon>
        <taxon>Spermatophyta</taxon>
        <taxon>Magnoliopsida</taxon>
        <taxon>Liliopsida</taxon>
        <taxon>Poales</taxon>
        <taxon>Poaceae</taxon>
        <taxon>PACMAD clade</taxon>
        <taxon>Chloridoideae</taxon>
        <taxon>Eragrostideae</taxon>
        <taxon>Eragrostidinae</taxon>
        <taxon>Eragrostis</taxon>
    </lineage>
</organism>
<evidence type="ECO:0000313" key="2">
    <source>
        <dbReference type="EMBL" id="TVU32680.1"/>
    </source>
</evidence>